<dbReference type="EMBL" id="CP022129">
    <property type="protein sequence ID" value="ASF45201.1"/>
    <property type="molecule type" value="Genomic_DNA"/>
</dbReference>
<reference evidence="1 2" key="1">
    <citation type="submission" date="2017-06" db="EMBL/GenBank/DDBJ databases">
        <title>Genome Sequencing of the methanotroph Methylovulum psychrotolerants str. HV10-M2 isolated from a high-altitude environment.</title>
        <authorList>
            <person name="Mateos-Rivera A."/>
        </authorList>
    </citation>
    <scope>NUCLEOTIDE SEQUENCE [LARGE SCALE GENOMIC DNA]</scope>
    <source>
        <strain evidence="1 2">HV10_M2</strain>
    </source>
</reference>
<evidence type="ECO:0008006" key="3">
    <source>
        <dbReference type="Google" id="ProtNLM"/>
    </source>
</evidence>
<dbReference type="Proteomes" id="UP000197019">
    <property type="component" value="Chromosome"/>
</dbReference>
<accession>A0A1Z4BV78</accession>
<name>A0A1Z4BV78_9GAMM</name>
<evidence type="ECO:0000313" key="2">
    <source>
        <dbReference type="Proteomes" id="UP000197019"/>
    </source>
</evidence>
<gene>
    <name evidence="1" type="ORF">CEK71_03490</name>
</gene>
<dbReference type="OrthoDB" id="8537229at2"/>
<dbReference type="KEGG" id="mpsy:CEK71_03490"/>
<sequence>MLLSKLKIFWRGVRQLSGDDAYERYLRHYAQHHADTDTPLLSKAEFFKQWQDGLWQGVRRCC</sequence>
<dbReference type="RefSeq" id="WP_088618084.1">
    <property type="nucleotide sequence ID" value="NZ_CP022129.1"/>
</dbReference>
<dbReference type="Pfam" id="PF04328">
    <property type="entry name" value="Sel_put"/>
    <property type="match status" value="1"/>
</dbReference>
<keyword evidence="2" id="KW-1185">Reference proteome</keyword>
<organism evidence="1 2">
    <name type="scientific">Methylovulum psychrotolerans</name>
    <dbReference type="NCBI Taxonomy" id="1704499"/>
    <lineage>
        <taxon>Bacteria</taxon>
        <taxon>Pseudomonadati</taxon>
        <taxon>Pseudomonadota</taxon>
        <taxon>Gammaproteobacteria</taxon>
        <taxon>Methylococcales</taxon>
        <taxon>Methylococcaceae</taxon>
        <taxon>Methylovulum</taxon>
    </lineage>
</organism>
<dbReference type="InterPro" id="IPR007423">
    <property type="entry name" value="Sel_put"/>
</dbReference>
<evidence type="ECO:0000313" key="1">
    <source>
        <dbReference type="EMBL" id="ASF45201.1"/>
    </source>
</evidence>
<dbReference type="AlphaFoldDB" id="A0A1Z4BV78"/>
<proteinExistence type="predicted"/>
<protein>
    <recommendedName>
        <fullName evidence="3">DUF466 domain-containing protein</fullName>
    </recommendedName>
</protein>